<dbReference type="Proteomes" id="UP001354709">
    <property type="component" value="Unassembled WGS sequence"/>
</dbReference>
<proteinExistence type="predicted"/>
<gene>
    <name evidence="1" type="ORF">V2J94_41080</name>
</gene>
<reference evidence="1 2" key="1">
    <citation type="submission" date="2023-11" db="EMBL/GenBank/DDBJ databases">
        <title>30 novel species of actinomycetes from the DSMZ collection.</title>
        <authorList>
            <person name="Nouioui I."/>
        </authorList>
    </citation>
    <scope>NUCLEOTIDE SEQUENCE [LARGE SCALE GENOMIC DNA]</scope>
    <source>
        <strain evidence="1 2">DSM 41524</strain>
    </source>
</reference>
<dbReference type="EMBL" id="JAZBJO010000044">
    <property type="protein sequence ID" value="MEE4598170.1"/>
    <property type="molecule type" value="Genomic_DNA"/>
</dbReference>
<evidence type="ECO:0000313" key="1">
    <source>
        <dbReference type="EMBL" id="MEE4598170.1"/>
    </source>
</evidence>
<comment type="caution">
    <text evidence="1">The sequence shown here is derived from an EMBL/GenBank/DDBJ whole genome shotgun (WGS) entry which is preliminary data.</text>
</comment>
<keyword evidence="2" id="KW-1185">Reference proteome</keyword>
<protein>
    <submittedName>
        <fullName evidence="1">Uncharacterized protein</fullName>
    </submittedName>
</protein>
<name>A0ABU7Q9V1_9ACTN</name>
<organism evidence="1 2">
    <name type="scientific">Streptomyces asiaticus subsp. ignotus</name>
    <dbReference type="NCBI Taxonomy" id="3098222"/>
    <lineage>
        <taxon>Bacteria</taxon>
        <taxon>Bacillati</taxon>
        <taxon>Actinomycetota</taxon>
        <taxon>Actinomycetes</taxon>
        <taxon>Kitasatosporales</taxon>
        <taxon>Streptomycetaceae</taxon>
        <taxon>Streptomyces</taxon>
        <taxon>Streptomyces violaceusniger group</taxon>
    </lineage>
</organism>
<accession>A0ABU7Q9V1</accession>
<dbReference type="RefSeq" id="WP_330815305.1">
    <property type="nucleotide sequence ID" value="NZ_JAZBJO010000044.1"/>
</dbReference>
<sequence>MTITATLLLPRPGPPPLMSATVYGETNLNVRLPHLGRSPR</sequence>
<evidence type="ECO:0000313" key="2">
    <source>
        <dbReference type="Proteomes" id="UP001354709"/>
    </source>
</evidence>